<dbReference type="SUPFAM" id="SSF103473">
    <property type="entry name" value="MFS general substrate transporter"/>
    <property type="match status" value="1"/>
</dbReference>
<comment type="caution">
    <text evidence="4">The sequence shown here is derived from an EMBL/GenBank/DDBJ whole genome shotgun (WGS) entry which is preliminary data.</text>
</comment>
<keyword evidence="2" id="KW-0997">Cell inner membrane</keyword>
<evidence type="ECO:0000256" key="3">
    <source>
        <dbReference type="SAM" id="Phobius"/>
    </source>
</evidence>
<reference evidence="4" key="1">
    <citation type="submission" date="2018-06" db="EMBL/GenBank/DDBJ databases">
        <authorList>
            <person name="Ashton P.M."/>
            <person name="Dallman T."/>
            <person name="Nair S."/>
            <person name="De Pinna E."/>
            <person name="Peters T."/>
            <person name="Grant K."/>
        </authorList>
    </citation>
    <scope>NUCLEOTIDE SEQUENCE</scope>
    <source>
        <strain evidence="4">458084</strain>
    </source>
</reference>
<evidence type="ECO:0000256" key="2">
    <source>
        <dbReference type="ARBA" id="ARBA00022519"/>
    </source>
</evidence>
<feature type="transmembrane region" description="Helical" evidence="3">
    <location>
        <begin position="21"/>
        <end position="43"/>
    </location>
</feature>
<organism evidence="4">
    <name type="scientific">Salmonella enterica subsp. enterica serovar Ouagadougou</name>
    <dbReference type="NCBI Taxonomy" id="2564899"/>
    <lineage>
        <taxon>Bacteria</taxon>
        <taxon>Pseudomonadati</taxon>
        <taxon>Pseudomonadota</taxon>
        <taxon>Gammaproteobacteria</taxon>
        <taxon>Enterobacterales</taxon>
        <taxon>Enterobacteriaceae</taxon>
        <taxon>Salmonella</taxon>
    </lineage>
</organism>
<dbReference type="GO" id="GO:0005886">
    <property type="term" value="C:plasma membrane"/>
    <property type="evidence" value="ECO:0007669"/>
    <property type="project" value="UniProtKB-SubCell"/>
</dbReference>
<gene>
    <name evidence="4" type="ORF">DNM41_22035</name>
</gene>
<comment type="subcellular location">
    <subcellularLocation>
        <location evidence="1">Cell inner membrane</location>
        <topology evidence="1">Multi-pass membrane protein</topology>
    </subcellularLocation>
</comment>
<feature type="transmembrane region" description="Helical" evidence="3">
    <location>
        <begin position="49"/>
        <end position="73"/>
    </location>
</feature>
<keyword evidence="3" id="KW-0472">Membrane</keyword>
<keyword evidence="2" id="KW-1003">Cell membrane</keyword>
<accession>A0A5I0D4F1</accession>
<evidence type="ECO:0000256" key="1">
    <source>
        <dbReference type="ARBA" id="ARBA00004429"/>
    </source>
</evidence>
<dbReference type="AlphaFoldDB" id="A0A5I0D4F1"/>
<evidence type="ECO:0000313" key="4">
    <source>
        <dbReference type="EMBL" id="EBV0637565.1"/>
    </source>
</evidence>
<name>A0A5I0D4F1_SALET</name>
<dbReference type="InterPro" id="IPR036259">
    <property type="entry name" value="MFS_trans_sf"/>
</dbReference>
<proteinExistence type="predicted"/>
<feature type="transmembrane region" description="Helical" evidence="3">
    <location>
        <begin position="106"/>
        <end position="129"/>
    </location>
</feature>
<protein>
    <submittedName>
        <fullName evidence="4">Uncharacterized protein</fullName>
    </submittedName>
</protein>
<keyword evidence="3" id="KW-1133">Transmembrane helix</keyword>
<feature type="transmembrane region" description="Helical" evidence="3">
    <location>
        <begin position="80"/>
        <end position="100"/>
    </location>
</feature>
<keyword evidence="3" id="KW-0812">Transmembrane</keyword>
<dbReference type="EMBL" id="AAHEBA010000033">
    <property type="protein sequence ID" value="EBV0637565.1"/>
    <property type="molecule type" value="Genomic_DNA"/>
</dbReference>
<sequence>MKKCLHNIAELSPRVGITLSYIICINTCAFTRNCLKITLWYFLRSFYHSVWLINLFNLMSYSIMFFCGCLMGYLVHRYSILHASLSVILGVAFTYLISGINSNEYILLLNGVVTGAVLGAIGGACVVMMRKIISLKNNI</sequence>